<comment type="caution">
    <text evidence="1">The sequence shown here is derived from an EMBL/GenBank/DDBJ whole genome shotgun (WGS) entry which is preliminary data.</text>
</comment>
<dbReference type="EMBL" id="CAJVQC010044478">
    <property type="protein sequence ID" value="CAG8779619.1"/>
    <property type="molecule type" value="Genomic_DNA"/>
</dbReference>
<sequence length="64" mass="7824">KLLDDANPKEQTECRKKITKHYYTAAIRTYWLFEMYRIEQVYRTQKLILSDLATMKAEDFRSLF</sequence>
<protein>
    <submittedName>
        <fullName evidence="1">20059_t:CDS:1</fullName>
    </submittedName>
</protein>
<dbReference type="Proteomes" id="UP000789920">
    <property type="component" value="Unassembled WGS sequence"/>
</dbReference>
<name>A0ACA9R6M3_9GLOM</name>
<proteinExistence type="predicted"/>
<evidence type="ECO:0000313" key="1">
    <source>
        <dbReference type="EMBL" id="CAG8779619.1"/>
    </source>
</evidence>
<feature type="non-terminal residue" evidence="1">
    <location>
        <position position="1"/>
    </location>
</feature>
<gene>
    <name evidence="1" type="ORF">RPERSI_LOCUS17382</name>
</gene>
<organism evidence="1 2">
    <name type="scientific">Racocetra persica</name>
    <dbReference type="NCBI Taxonomy" id="160502"/>
    <lineage>
        <taxon>Eukaryota</taxon>
        <taxon>Fungi</taxon>
        <taxon>Fungi incertae sedis</taxon>
        <taxon>Mucoromycota</taxon>
        <taxon>Glomeromycotina</taxon>
        <taxon>Glomeromycetes</taxon>
        <taxon>Diversisporales</taxon>
        <taxon>Gigasporaceae</taxon>
        <taxon>Racocetra</taxon>
    </lineage>
</organism>
<keyword evidence="2" id="KW-1185">Reference proteome</keyword>
<reference evidence="1" key="1">
    <citation type="submission" date="2021-06" db="EMBL/GenBank/DDBJ databases">
        <authorList>
            <person name="Kallberg Y."/>
            <person name="Tangrot J."/>
            <person name="Rosling A."/>
        </authorList>
    </citation>
    <scope>NUCLEOTIDE SEQUENCE</scope>
    <source>
        <strain evidence="1">MA461A</strain>
    </source>
</reference>
<accession>A0ACA9R6M3</accession>
<feature type="non-terminal residue" evidence="1">
    <location>
        <position position="64"/>
    </location>
</feature>
<evidence type="ECO:0000313" key="2">
    <source>
        <dbReference type="Proteomes" id="UP000789920"/>
    </source>
</evidence>